<keyword evidence="8 10" id="KW-0143">Chaperone</keyword>
<evidence type="ECO:0000256" key="10">
    <source>
        <dbReference type="PIRNR" id="PIRNR010340"/>
    </source>
</evidence>
<dbReference type="FunFam" id="3.40.50.300:FF:000582">
    <property type="entry name" value="Midasin"/>
    <property type="match status" value="1"/>
</dbReference>
<dbReference type="Pfam" id="PF17865">
    <property type="entry name" value="AAA_lid_5"/>
    <property type="match status" value="1"/>
</dbReference>
<dbReference type="InterPro" id="IPR002035">
    <property type="entry name" value="VWF_A"/>
</dbReference>
<evidence type="ECO:0000313" key="14">
    <source>
        <dbReference type="EMBL" id="KTW28692.1"/>
    </source>
</evidence>
<evidence type="ECO:0000256" key="7">
    <source>
        <dbReference type="ARBA" id="ARBA00022840"/>
    </source>
</evidence>
<keyword evidence="15" id="KW-1185">Reference proteome</keyword>
<protein>
    <recommendedName>
        <fullName evidence="4 10">Midasin</fullName>
    </recommendedName>
</protein>
<dbReference type="GO" id="GO:0000055">
    <property type="term" value="P:ribosomal large subunit export from nucleus"/>
    <property type="evidence" value="ECO:0007669"/>
    <property type="project" value="TreeGrafter"/>
</dbReference>
<dbReference type="VEuPathDB" id="FungiDB:T551_02542"/>
<comment type="similarity">
    <text evidence="3 10">Belongs to the midasin family.</text>
</comment>
<dbReference type="Pfam" id="PF21108">
    <property type="entry name" value="MDN1_4th"/>
    <property type="match status" value="1"/>
</dbReference>
<dbReference type="PROSITE" id="PS00675">
    <property type="entry name" value="SIGMA54_INTERACT_1"/>
    <property type="match status" value="1"/>
</dbReference>
<evidence type="ECO:0000256" key="3">
    <source>
        <dbReference type="ARBA" id="ARBA00007188"/>
    </source>
</evidence>
<dbReference type="OrthoDB" id="5186at2759"/>
<evidence type="ECO:0000259" key="13">
    <source>
        <dbReference type="PROSITE" id="PS50234"/>
    </source>
</evidence>
<evidence type="ECO:0000256" key="11">
    <source>
        <dbReference type="SAM" id="Coils"/>
    </source>
</evidence>
<dbReference type="GeneID" id="28941060"/>
<dbReference type="Pfam" id="PF07728">
    <property type="entry name" value="AAA_5"/>
    <property type="match status" value="7"/>
</dbReference>
<dbReference type="InterPro" id="IPR012099">
    <property type="entry name" value="Midasin"/>
</dbReference>
<accession>A0A0W4ZJX6</accession>
<sequence length="5096" mass="590605">MGENSSQENEEMMDYELAASELVLLCKLPEEIKKKLTSEPLSNAVYLDTIACLLLDPDLTLVVAELYYPVLSSLVSRWDAIKNEKAEEIACAFAKLLPLAPSLKPYALRILCPFLSFSDISGSICSTKNQYERPGAEAFISELLLAAYRLIIFDPVLFSPFISISYIWPCLYHQVPIVRFLALEILCILLSLSDEKRKELVSFYVGQGPVDYLYFGKIVDFSFFLLLENDLKMNFLDKVASRNYFSTNRTRIIHDSDQSHLVVPVCGINLPKLNFLNSTNTDFVITPSSQKNLKNFAKMLLSQKPVLLLGPFGSGKTFIVESITKMLGNYDSLVRIYIGDQIDLKSLIGTYVIGSKPGIFDWKPGILTRAVQEGRYVLIEDIDKAPNEIIGVLLPLLENNELEISSRGEKVTAAYGFQIIATISINTHQNSNIKFLGSRLWQTVDFCEIPIAELPMLVCSKFQILKKLSHKIIEVYEAVFSIYSDPVFHSESKIAFGRVVSIRDLMKWCKRIAIFLSNGRIVLEDNYISQDIIDNMFYNAVDCFSGMIQTSIGKFLIVQKIAQTLGYLSTWTEKYIKSYIPIYEDSDNHIKIGRAYFQKCSEFIVSRFKYPFAFTSSVLRLLEQLGVSVESGEHVLLVGETGTGKTTTVQYLANILGHELIVINMSQQTENADLLGGFKPIDLKTISISLKDQFDNLFSAIFPRQKNYSFLEAIRKAYSSKKWKYLIRLFKAVIDTAQKRISSVFDNEKNDEISDVFKKRRRFGPELKKKLETFSEDVSKFETYVLGNSESFVFGFVEGPLIKAIRNGSWILLDEINLAEFGILENISGILQEKGSILLSEKGDIDPIYPHPNFRLFACMNPSTDIGRRDLSLSLRSRFTEFFVHSPDQSFDDLFFIIHKYIGHLTFSDEKVLYDVAQLHLKAKQLENENLLVDSAGQKPHYNIRTLTRTLMYVNEICQLYELRRSLYEGFCMLYLTLLEKSSEEILHLVIKQYTVDYLKNLKSSFAQIPKRPLNGNYIQFKHYWMHKGDYEIEKDNNYIITQSVEKNMLNLIRATATGKFPILLQGPTSSGKTSMVEYIAKLTGHKFVRINNHEHIDLQEYLGAYISDNFGNLKFKEGVMVEALRNGYWIVLDELNLAPSEVLEALNRLLDDNRELLITETQEIVKPHPHFMLFATQNPPGIYSGRKYLSRAFRNRFLELHYDSIPENELETILCTRCRIPPSYAMKMVQVYKKLSLQRQSSMIFQQKSSFMTLRDLFRWASRNFSTYQEFVNNGYMLLGERVRRNDEKIIVKEIIEAIMKVKISENELYYINDSEECSFSNYFPNLDGIVWTNSMKRLFRLVSLALENNEPVLLVGETGTGKTSICQAISKSHSSFLHIVNVHQNIESSDIIGTQRPIRNKDEICKRLYDNISKLLAYIDSVYFDNIKSTALLDLIAAFSNLEISDIKENSKGTIYYDIINSIEKDLVQYKKMFDWCDGALVKAMKSGEYFLLDEISLASDSVLERLNSVLEPSRTITLAEKSVDENLIKAKDGFKFMATMNPGGDYGKKELSPALRNRFTEIWVPSIFEKDDILKIVRSKLKNDFCEYSEILVSFSFWFQQNFSFYLSRSLSIRDILLWVDYMNLPDIHSSITHYILHGASLVYIDKIGVNSGLLSKLTTEQIQNKRLESVNYLSSLVGENLQSEFLRVPQITIDKEILKIGSFSFRRGPYISDCSSYSLCAPITSFNAMRILRAMQLSKPILLEGSPGIGKTSLVSTIASISGFPLTRINLSEQTDLMDLFGSDLPVDGEAIEFAWHDGPFLRAMKNGHWVLLDEMNLAPQSILEGLNACFDHRAQVFVPELNQTFVCHPSFRVFAAQNPHSQGGGRKGLPKSFINRFIVVHIEKMSFEDLLSICDYIFPHEDLLIKKKIISFIERLNSELSLNCEFGMHGSPWEFNLRDILRWLEILEYGKLSLHGKCPSEFLDIIVKQRFRTIEDQKIVDEIYQKVFGNLPTSHNLYYSLSTNFFQVGYALLPRNSILNYNKNSFFNIFKNQLKVIESLIFCIKFNWPCILVGPPASGKTSLVRFISFISGAKLVEFSVNNDIDTMDIIGGFEQVDLILKLNKFITNVQEFCKSKLRFLLVSSQEKIVEHVTIYNRILQLIEIQGRQTVSDYRKLLSDIVLLFTELSNLSIAHDSLFHQIFQKLKKYVLVDDTYKPTQFEWIDSVLVQAVENGEWLLLDNVNLCNSSVLDRLNSLMEPEGKLILNERSSLDGKPFIINSHPNFRIILTMDPANGELSRAMRNRCVEIFCDKLQTDNQIESIVMHSVTTCNDSILFSSLPSFMFNHFHLYGKVLKKYYSEKNMPILGDLFLEHIPIKQIDLLKRWYSSYIIDSGMFLQIRKDIISNLIYKSTEFQKSFLYQKIYDFYKDLIYSSSFPEDFADSQPLYPLVNPYIKNIILSSLSDLSSSRTCSMHLKLCYTYNLFSKYIDLRIILETIQGKSQCVSNMNMTVLEKSCLNLHSDETATLLHINVFQFLSSLLNEIKLLLIRENFDYVNQEFTESIMHLIDIWHHIYEFTNVQFIDYSKYHVYNSNLQIWNQEYGSLLPDDSRKRFDQLIRLFNLNFKFKTGFSMEIIWKKVKPELPKFEYTWTIYKELVSCMNKFDHNFQYNAYISNIVLNIRSLFLENCYSIFTVSNIGEISSKIDSFQINFKIENFLKDLQNNMNKIGLHNDTSIRLKCFPTVLNSFNVIFSCLEGFVINHVLEHGFISKDIYDMILSSHMWTNRSSISLIPYIIAHKGISENGSLVFQIFDSYFSTTTRCFLSSECSELLIESFPAFLFFGKPIKTIAGAIYNIKNALFENFEQMKSSLSDLTLQVFQHTWYIKNDKISFIFEIFIEKFVQVCSLDFLLSNIDLIKIFDIHKSLYCSSDYQIILTNLKKLKSRSYDNQKESIKILEELKEKFQKTDHLKLRKIINIYFIPSLLIIFPFVQNPEATESELLSKLGKAFIFFELGFLYLYVPNIPYDPAIFPIVQIELHKKRLEYISSEICLRKLYEKEFTGCNDNISIRNLQLRYQDLESKKMIFPHVYRPSISEIVGIYREFEKLLQMFIVDHSLENIIKSFENKEIDAIFHLTTIQKTTCQLIDRLESYLYYTDILKPICGSLKVINFSLVLIKQAEQFSKSTSEDLTMKIFLNLFDINTILTEPLNITFIKLFLNQVSCYKCDSVFVDRFMIFCLKKLSFFKKHSFLNDFSNYIEIVDYIFQYFYSKWILERDEEIKLALEKESIYKISHSEDDDYRTLFPEFEIFDEFKKYESLKTKGKGFCRIELMKIHKKLFNDFEPVVSCFELVNSALNLGIELLILDNFNINSRVNEIVLPSLIYYMKDVFSDSNFVLPIYHDSDDWLYNFYKDPNIKESVKLGLTLKDLNSKVQRFLEEWPENSILHEIITRLDIILKSGIEMPLVQSLIALEQLYSVVDQWKSIASSEYSLDTNIEDLKKIIIKWRKLELNCWNDLFKLEDKEKYNEMTDSWFYLYENIIYRKPSSFPSTNDLENYINELVSLLDQFITSSSLGQFEERLKLIDAFSSHLFILGKTEFIEKRILLALKNLVALYSLYIPKIRNTIYEGKIPLEESIKNTIQSMSWKDTNVFVLKESARKSHRSLYKVVKKYRELLSVPSLSILVESYTESLRLTSQNSITFCGSLELELVTVNEELLKWSLNYFKSVNFVHRLNASYRHRSILNTVRNMWFLIIQKYGQDSTSDENPFELFTTNIVENMKELQDLTSSMASDKKSEINYLKIRKKKLFSDTLNELKRIGLKTNPNVSVIKKVSNINNLLTTIPYYDIKMLKDQNHSSFIRIIDDYFFRFITFITKIRQSQNEHSSDISINEISRSLGLLNSLFYMILLERSSLIKVLFEIYRFEKKLSVLSLLKTMVFEENSSFLKNYRKNKYIYDRFESFLSHIQSIVTILENIRNIHASSISSPLLDELGKDFDLISEESKKFGIEFKYLGGLDRIVMDKTAGIFVSDFMKWMENISKKMFSYSSQPTSCAYLAIPIFSWIKNTMNFLKLIHLEVLENDYAEVVIESDIFMRNLSDKILLIIQNLADVKSLDVKHDSNGILEDSWLIKKHAFFLNSINILEMEDINSLLEKSISEINKLNMTGFSDIHTLLKLKAVYCLSIPILEQYLIICKYMLEKFICYHKSMAKSALLFSIVLNTLIEKGFCTPLETNVNEKNATVSESTGLADDNIGNVTENLNENFEGFDETNSEKNNFENSGNNIEVNDDFSSISESSDDSQGIEDFDDKTLDDEINDVDRQNSTIDQKFWDQENNESMNLDSIGNQKLDDNENDMGLVAQEPQEDPSITIKKNHDMNDNNDNGISDNDEILENFQESKFNNDIENIEPLSLPDDVHLDVDDNDDIFNNDLDLDQGESKHDELDYEESDYKELSHDESDYKELSHKESECKELNREESECKELSHEESECKELNHEESECKELNHEELEYEKLDSNNSFEYENNNANHSHINSQSDFDKHVLDDKYKKDIGVDSGCETDFVNISNENSFNVDGNCQSFTDLSKNVFVENNSIVLDESFYKEYKNNENISLEAKHNSFIRNLSNELVGNNDIESWKNYNDIECQKSSNNSGMDKEFEPIRSLNDSYKSLGNMLKEWNKIINNVFHSKDHDDLSSNNFFKNNNEYEYMKDIGLNEDTNALVLLPEKQEKSNFDMEDNLDEINSHYNDKSIEKSSDSFVDTGTTNIENSGLEILDAEVGCQKNDIRHNMNDIFLQNMTDLHEKILDNNNSSDLPDFKSDSSDFMSNDDAIHLWKNHEESVHDLSIYLSEQLKLILEPTLATKMQGDYRTGKRLNMRRIIPYIASQYRKDKIWMRRTKPGKRQYQVMICIDDSKSMAESGSINLTFETLAVISKALSLLEVGEICIMSFGDKPSLIHSFKEPFTSESGAKLIKKFRFNQSRTDVKALTETSIKIFETAKNTLHFKSSMELWQLEIIVSDGIYEDHDSLRRLLRKAYELKIMVIFVIVDVIYGKKTTSLLDMKQARYKTALDGSTTLEIINYMDEFAFDHFVIVRDVKELAHVLANALRQWFMEVSQS</sequence>
<feature type="region of interest" description="Disordered" evidence="12">
    <location>
        <begin position="4255"/>
        <end position="4294"/>
    </location>
</feature>
<dbReference type="InterPro" id="IPR036465">
    <property type="entry name" value="vWFA_dom_sf"/>
</dbReference>
<dbReference type="EMBL" id="LFWA01000011">
    <property type="protein sequence ID" value="KTW28692.1"/>
    <property type="molecule type" value="Genomic_DNA"/>
</dbReference>
<keyword evidence="11" id="KW-0175">Coiled coil</keyword>
<reference evidence="15" key="1">
    <citation type="journal article" date="2016" name="Nat. Commun.">
        <title>Genome analysis of three Pneumocystis species reveals adaptation mechanisms to life exclusively in mammalian hosts.</title>
        <authorList>
            <person name="Ma L."/>
            <person name="Chen Z."/>
            <person name="Huang D.W."/>
            <person name="Kutty G."/>
            <person name="Ishihara M."/>
            <person name="Wang H."/>
            <person name="Abouelleil A."/>
            <person name="Bishop L."/>
            <person name="Davey E."/>
            <person name="Deng R."/>
            <person name="Deng X."/>
            <person name="Fan L."/>
            <person name="Fantoni G."/>
            <person name="Fitzgerald M."/>
            <person name="Gogineni E."/>
            <person name="Goldberg J.M."/>
            <person name="Handley G."/>
            <person name="Hu X."/>
            <person name="Huber C."/>
            <person name="Jiao X."/>
            <person name="Jones K."/>
            <person name="Levin J.Z."/>
            <person name="Liu Y."/>
            <person name="Macdonald P."/>
            <person name="Melnikov A."/>
            <person name="Raley C."/>
            <person name="Sassi M."/>
            <person name="Sherman B.T."/>
            <person name="Song X."/>
            <person name="Sykes S."/>
            <person name="Tran B."/>
            <person name="Walsh L."/>
            <person name="Xia Y."/>
            <person name="Yang J."/>
            <person name="Young S."/>
            <person name="Zeng Q."/>
            <person name="Zheng X."/>
            <person name="Stephens R."/>
            <person name="Nusbaum C."/>
            <person name="Birren B.W."/>
            <person name="Azadi P."/>
            <person name="Lempicki R.A."/>
            <person name="Cuomo C.A."/>
            <person name="Kovacs J.A."/>
        </authorList>
    </citation>
    <scope>NUCLEOTIDE SEQUENCE [LARGE SCALE GENOMIC DNA]</scope>
    <source>
        <strain evidence="15">RU7</strain>
    </source>
</reference>
<dbReference type="Pfam" id="PF12775">
    <property type="entry name" value="AAA_7"/>
    <property type="match status" value="1"/>
</dbReference>
<keyword evidence="6 10" id="KW-0547">Nucleotide-binding</keyword>
<dbReference type="GO" id="GO:0030687">
    <property type="term" value="C:preribosome, large subunit precursor"/>
    <property type="evidence" value="ECO:0007669"/>
    <property type="project" value="TreeGrafter"/>
</dbReference>
<evidence type="ECO:0000256" key="8">
    <source>
        <dbReference type="ARBA" id="ARBA00023186"/>
    </source>
</evidence>
<keyword evidence="9 10" id="KW-0539">Nucleus</keyword>
<keyword evidence="5" id="KW-0597">Phosphoprotein</keyword>
<dbReference type="FunFam" id="3.40.50.300:FF:000142">
    <property type="entry name" value="Midasin"/>
    <property type="match status" value="1"/>
</dbReference>
<evidence type="ECO:0000256" key="5">
    <source>
        <dbReference type="ARBA" id="ARBA00022553"/>
    </source>
</evidence>
<comment type="function">
    <text evidence="10">Nuclear chaperone required for maturation and nuclear export of pre-60S ribosome subunits.</text>
</comment>
<proteinExistence type="inferred from homology"/>
<dbReference type="SUPFAM" id="SSF53300">
    <property type="entry name" value="vWA-like"/>
    <property type="match status" value="1"/>
</dbReference>
<gene>
    <name evidence="14" type="ORF">T551_02542</name>
</gene>
<evidence type="ECO:0000256" key="1">
    <source>
        <dbReference type="ARBA" id="ARBA00004604"/>
    </source>
</evidence>
<evidence type="ECO:0000256" key="6">
    <source>
        <dbReference type="ARBA" id="ARBA00022741"/>
    </source>
</evidence>
<dbReference type="CDD" id="cd00009">
    <property type="entry name" value="AAA"/>
    <property type="match status" value="2"/>
</dbReference>
<comment type="subcellular location">
    <subcellularLocation>
        <location evidence="1">Nucleus</location>
        <location evidence="1">Nucleolus</location>
    </subcellularLocation>
    <subcellularLocation>
        <location evidence="2">Nucleus</location>
        <location evidence="2">Nucleoplasm</location>
    </subcellularLocation>
</comment>
<feature type="domain" description="VWFA" evidence="13">
    <location>
        <begin position="4884"/>
        <end position="5086"/>
    </location>
</feature>
<feature type="compositionally biased region" description="Acidic residues" evidence="12">
    <location>
        <begin position="4280"/>
        <end position="4294"/>
    </location>
</feature>
<name>A0A0W4ZJX6_PNEJ7</name>
<dbReference type="FunFam" id="3.40.50.300:FF:000712">
    <property type="entry name" value="Midasin"/>
    <property type="match status" value="1"/>
</dbReference>
<dbReference type="InterPro" id="IPR011704">
    <property type="entry name" value="ATPase_dyneun-rel_AAA"/>
</dbReference>
<dbReference type="GO" id="GO:0005654">
    <property type="term" value="C:nucleoplasm"/>
    <property type="evidence" value="ECO:0007669"/>
    <property type="project" value="UniProtKB-SubCell"/>
</dbReference>
<dbReference type="InterPro" id="IPR041190">
    <property type="entry name" value="Midasin_AAA_lid_5"/>
</dbReference>
<dbReference type="InterPro" id="IPR025662">
    <property type="entry name" value="Sigma_54_int_dom_ATP-bd_1"/>
</dbReference>
<dbReference type="SMART" id="SM00382">
    <property type="entry name" value="AAA"/>
    <property type="match status" value="6"/>
</dbReference>
<dbReference type="PANTHER" id="PTHR48103:SF2">
    <property type="entry name" value="MIDASIN"/>
    <property type="match status" value="1"/>
</dbReference>
<dbReference type="InterPro" id="IPR003593">
    <property type="entry name" value="AAA+_ATPase"/>
</dbReference>
<evidence type="ECO:0000256" key="2">
    <source>
        <dbReference type="ARBA" id="ARBA00004642"/>
    </source>
</evidence>
<dbReference type="GO" id="GO:0000027">
    <property type="term" value="P:ribosomal large subunit assembly"/>
    <property type="evidence" value="ECO:0007669"/>
    <property type="project" value="InterPro"/>
</dbReference>
<feature type="coiled-coil region" evidence="11">
    <location>
        <begin position="4446"/>
        <end position="4496"/>
    </location>
</feature>
<dbReference type="eggNOG" id="KOG1808">
    <property type="taxonomic scope" value="Eukaryota"/>
</dbReference>
<dbReference type="Pfam" id="PF17867">
    <property type="entry name" value="AAA_lid_7"/>
    <property type="match status" value="3"/>
</dbReference>
<evidence type="ECO:0000256" key="12">
    <source>
        <dbReference type="SAM" id="MobiDB-lite"/>
    </source>
</evidence>
<evidence type="ECO:0000256" key="4">
    <source>
        <dbReference type="ARBA" id="ARBA00017143"/>
    </source>
</evidence>
<dbReference type="GO" id="GO:0016887">
    <property type="term" value="F:ATP hydrolysis activity"/>
    <property type="evidence" value="ECO:0007669"/>
    <property type="project" value="InterPro"/>
</dbReference>
<evidence type="ECO:0000313" key="15">
    <source>
        <dbReference type="Proteomes" id="UP000053447"/>
    </source>
</evidence>
<dbReference type="InterPro" id="IPR040848">
    <property type="entry name" value="AAA_lid_7"/>
</dbReference>
<dbReference type="InterPro" id="IPR027417">
    <property type="entry name" value="P-loop_NTPase"/>
</dbReference>
<dbReference type="PANTHER" id="PTHR48103">
    <property type="entry name" value="MIDASIN-RELATED"/>
    <property type="match status" value="1"/>
</dbReference>
<organism evidence="14 15">
    <name type="scientific">Pneumocystis jirovecii (strain RU7)</name>
    <name type="common">Human pneumocystis pneumonia agent</name>
    <dbReference type="NCBI Taxonomy" id="1408657"/>
    <lineage>
        <taxon>Eukaryota</taxon>
        <taxon>Fungi</taxon>
        <taxon>Dikarya</taxon>
        <taxon>Ascomycota</taxon>
        <taxon>Taphrinomycotina</taxon>
        <taxon>Pneumocystomycetes</taxon>
        <taxon>Pneumocystaceae</taxon>
        <taxon>Pneumocystis</taxon>
    </lineage>
</organism>
<comment type="caution">
    <text evidence="14">The sequence shown here is derived from an EMBL/GenBank/DDBJ whole genome shotgun (WGS) entry which is preliminary data.</text>
</comment>
<evidence type="ECO:0000256" key="9">
    <source>
        <dbReference type="ARBA" id="ARBA00023242"/>
    </source>
</evidence>
<dbReference type="GO" id="GO:0005730">
    <property type="term" value="C:nucleolus"/>
    <property type="evidence" value="ECO:0007669"/>
    <property type="project" value="UniProtKB-SubCell"/>
</dbReference>
<keyword evidence="7 10" id="KW-0067">ATP-binding</keyword>
<dbReference type="Gene3D" id="3.40.50.300">
    <property type="entry name" value="P-loop containing nucleotide triphosphate hydrolases"/>
    <property type="match status" value="6"/>
</dbReference>
<dbReference type="PROSITE" id="PS50234">
    <property type="entry name" value="VWFA"/>
    <property type="match status" value="1"/>
</dbReference>
<dbReference type="FunFam" id="3.40.50.300:FF:001368">
    <property type="entry name" value="Midasin"/>
    <property type="match status" value="1"/>
</dbReference>
<dbReference type="SUPFAM" id="SSF52540">
    <property type="entry name" value="P-loop containing nucleoside triphosphate hydrolases"/>
    <property type="match status" value="6"/>
</dbReference>
<dbReference type="RefSeq" id="XP_018229027.1">
    <property type="nucleotide sequence ID" value="XM_018374805.1"/>
</dbReference>
<dbReference type="GO" id="GO:0005524">
    <property type="term" value="F:ATP binding"/>
    <property type="evidence" value="ECO:0007669"/>
    <property type="project" value="UniProtKB-KW"/>
</dbReference>
<dbReference type="STRING" id="1408657.A0A0W4ZJX6"/>
<dbReference type="Proteomes" id="UP000053447">
    <property type="component" value="Unassembled WGS sequence"/>
</dbReference>
<dbReference type="InterPro" id="IPR048617">
    <property type="entry name" value="MDN1_AAA_lid_4"/>
</dbReference>
<dbReference type="PIRSF" id="PIRSF010340">
    <property type="entry name" value="Midasin"/>
    <property type="match status" value="1"/>
</dbReference>